<name>A0ABD3AGR9_9GENT</name>
<dbReference type="Proteomes" id="UP001630127">
    <property type="component" value="Unassembled WGS sequence"/>
</dbReference>
<reference evidence="1 2" key="1">
    <citation type="submission" date="2024-11" db="EMBL/GenBank/DDBJ databases">
        <title>A near-complete genome assembly of Cinchona calisaya.</title>
        <authorList>
            <person name="Lian D.C."/>
            <person name="Zhao X.W."/>
            <person name="Wei L."/>
        </authorList>
    </citation>
    <scope>NUCLEOTIDE SEQUENCE [LARGE SCALE GENOMIC DNA]</scope>
    <source>
        <tissue evidence="1">Nenye</tissue>
    </source>
</reference>
<protein>
    <submittedName>
        <fullName evidence="1">Uncharacterized protein</fullName>
    </submittedName>
</protein>
<organism evidence="1 2">
    <name type="scientific">Cinchona calisaya</name>
    <dbReference type="NCBI Taxonomy" id="153742"/>
    <lineage>
        <taxon>Eukaryota</taxon>
        <taxon>Viridiplantae</taxon>
        <taxon>Streptophyta</taxon>
        <taxon>Embryophyta</taxon>
        <taxon>Tracheophyta</taxon>
        <taxon>Spermatophyta</taxon>
        <taxon>Magnoliopsida</taxon>
        <taxon>eudicotyledons</taxon>
        <taxon>Gunneridae</taxon>
        <taxon>Pentapetalae</taxon>
        <taxon>asterids</taxon>
        <taxon>lamiids</taxon>
        <taxon>Gentianales</taxon>
        <taxon>Rubiaceae</taxon>
        <taxon>Cinchonoideae</taxon>
        <taxon>Cinchoneae</taxon>
        <taxon>Cinchona</taxon>
    </lineage>
</organism>
<accession>A0ABD3AGR9</accession>
<keyword evidence="2" id="KW-1185">Reference proteome</keyword>
<dbReference type="AlphaFoldDB" id="A0ABD3AGR9"/>
<evidence type="ECO:0000313" key="2">
    <source>
        <dbReference type="Proteomes" id="UP001630127"/>
    </source>
</evidence>
<gene>
    <name evidence="1" type="ORF">ACH5RR_009279</name>
</gene>
<comment type="caution">
    <text evidence="1">The sequence shown here is derived from an EMBL/GenBank/DDBJ whole genome shotgun (WGS) entry which is preliminary data.</text>
</comment>
<sequence>MQGDEQLLEVIPPILTNDDIAALIAMPSMGELKAVIFSLSSNSIVGWNFHLCQIWSLPKGEVFVDGACAKLEARLKEELRSGDRVEKGSEYRTGEKGSWGIERGWRQREESKRMGSQD</sequence>
<dbReference type="EMBL" id="JBJUIK010000004">
    <property type="protein sequence ID" value="KAL3529957.1"/>
    <property type="molecule type" value="Genomic_DNA"/>
</dbReference>
<evidence type="ECO:0000313" key="1">
    <source>
        <dbReference type="EMBL" id="KAL3529957.1"/>
    </source>
</evidence>
<proteinExistence type="predicted"/>